<comment type="similarity">
    <text evidence="2">Belongs to the OmpP1/FadL family.</text>
</comment>
<sequence>MKKIFLIAALNISFLSIAQEMTTADALRYAVENMNGTARFRGMSGAFGAVGGDLSAISINPAGSLFFNNNFASVTVSSFNNSNNANYFGTKSKENFSTLDLNQVGAVLVFSDASGKSDWNKISVALNYDNTNNFDNRMFIAGRNPSNSISQYFVDQANFIANTPFNDYQYEMGYDTYIINPSEDDPNVFVSNVSPGGNYYQDYFSTSNGYNGKLTANVATSYKDKLFLGINLNAHFTDYVTTSRLYEYNSNPENPNTQPTVREIVFDNQLSTYGSGFSFNLGAIYKINESLRIGAAYESPTWYRLNDELVQDLYTYGNVNVPSGDENRSYASPIFVFPTYKLRTPSKITASATYIFNKKGLISIDLAEKDYSNTEFKNTNQNDFRDLNSQMSLNLKKAFELRIGGEYKIKQWSLRGGYRFEESPYETGDIIGDLTGYSAGVGYNFGESKLDLSYANSHRNYNQNLISSGMTDTARIRNVQNNVTLTYSINF</sequence>
<evidence type="ECO:0000313" key="9">
    <source>
        <dbReference type="EMBL" id="RAK22583.1"/>
    </source>
</evidence>
<dbReference type="Gene3D" id="2.40.160.60">
    <property type="entry name" value="Outer membrane protein transport protein (OMPP1/FadL/TodX)"/>
    <property type="match status" value="1"/>
</dbReference>
<evidence type="ECO:0000256" key="2">
    <source>
        <dbReference type="ARBA" id="ARBA00008163"/>
    </source>
</evidence>
<feature type="signal peptide" evidence="8">
    <location>
        <begin position="1"/>
        <end position="18"/>
    </location>
</feature>
<keyword evidence="7" id="KW-0998">Cell outer membrane</keyword>
<name>A0A327YNP8_9FLAO</name>
<dbReference type="GO" id="GO:0009279">
    <property type="term" value="C:cell outer membrane"/>
    <property type="evidence" value="ECO:0007669"/>
    <property type="project" value="UniProtKB-SubCell"/>
</dbReference>
<gene>
    <name evidence="9" type="ORF">B0I03_104108</name>
</gene>
<evidence type="ECO:0000256" key="6">
    <source>
        <dbReference type="ARBA" id="ARBA00023136"/>
    </source>
</evidence>
<dbReference type="PANTHER" id="PTHR35093">
    <property type="entry name" value="OUTER MEMBRANE PROTEIN NMB0088-RELATED"/>
    <property type="match status" value="1"/>
</dbReference>
<feature type="chain" id="PRO_5016252930" evidence="8">
    <location>
        <begin position="19"/>
        <end position="491"/>
    </location>
</feature>
<keyword evidence="4" id="KW-0812">Transmembrane</keyword>
<evidence type="ECO:0000256" key="5">
    <source>
        <dbReference type="ARBA" id="ARBA00022729"/>
    </source>
</evidence>
<comment type="subcellular location">
    <subcellularLocation>
        <location evidence="1">Cell outer membrane</location>
        <topology evidence="1">Multi-pass membrane protein</topology>
    </subcellularLocation>
</comment>
<dbReference type="Pfam" id="PF03349">
    <property type="entry name" value="Toluene_X"/>
    <property type="match status" value="1"/>
</dbReference>
<accession>A0A327YNP8</accession>
<dbReference type="AlphaFoldDB" id="A0A327YNP8"/>
<dbReference type="InterPro" id="IPR005017">
    <property type="entry name" value="OMPP1/FadL/TodX"/>
</dbReference>
<comment type="caution">
    <text evidence="9">The sequence shown here is derived from an EMBL/GenBank/DDBJ whole genome shotgun (WGS) entry which is preliminary data.</text>
</comment>
<reference evidence="9 10" key="1">
    <citation type="submission" date="2018-06" db="EMBL/GenBank/DDBJ databases">
        <title>Genomic Encyclopedia of Type Strains, Phase III (KMG-III): the genomes of soil and plant-associated and newly described type strains.</title>
        <authorList>
            <person name="Whitman W."/>
        </authorList>
    </citation>
    <scope>NUCLEOTIDE SEQUENCE [LARGE SCALE GENOMIC DNA]</scope>
    <source>
        <strain evidence="9 10">CGMCC 1.12398</strain>
    </source>
</reference>
<dbReference type="OrthoDB" id="9765571at2"/>
<dbReference type="RefSeq" id="WP_111566811.1">
    <property type="nucleotide sequence ID" value="NZ_QLMI01000004.1"/>
</dbReference>
<keyword evidence="10" id="KW-1185">Reference proteome</keyword>
<evidence type="ECO:0000256" key="8">
    <source>
        <dbReference type="SAM" id="SignalP"/>
    </source>
</evidence>
<keyword evidence="5 8" id="KW-0732">Signal</keyword>
<dbReference type="GO" id="GO:0015483">
    <property type="term" value="F:long-chain fatty acid transporting porin activity"/>
    <property type="evidence" value="ECO:0007669"/>
    <property type="project" value="TreeGrafter"/>
</dbReference>
<dbReference type="EMBL" id="QLMI01000004">
    <property type="protein sequence ID" value="RAK22583.1"/>
    <property type="molecule type" value="Genomic_DNA"/>
</dbReference>
<proteinExistence type="inferred from homology"/>
<evidence type="ECO:0000256" key="3">
    <source>
        <dbReference type="ARBA" id="ARBA00022452"/>
    </source>
</evidence>
<dbReference type="SUPFAM" id="SSF56935">
    <property type="entry name" value="Porins"/>
    <property type="match status" value="1"/>
</dbReference>
<protein>
    <submittedName>
        <fullName evidence="9">Outer membrane protein transport protein (OMPP1/FadL/TodX)</fullName>
    </submittedName>
</protein>
<keyword evidence="6" id="KW-0472">Membrane</keyword>
<evidence type="ECO:0000256" key="7">
    <source>
        <dbReference type="ARBA" id="ARBA00023237"/>
    </source>
</evidence>
<evidence type="ECO:0000256" key="1">
    <source>
        <dbReference type="ARBA" id="ARBA00004571"/>
    </source>
</evidence>
<evidence type="ECO:0000313" key="10">
    <source>
        <dbReference type="Proteomes" id="UP000249620"/>
    </source>
</evidence>
<dbReference type="PANTHER" id="PTHR35093:SF8">
    <property type="entry name" value="OUTER MEMBRANE PROTEIN NMB0088-RELATED"/>
    <property type="match status" value="1"/>
</dbReference>
<evidence type="ECO:0000256" key="4">
    <source>
        <dbReference type="ARBA" id="ARBA00022692"/>
    </source>
</evidence>
<dbReference type="Proteomes" id="UP000249620">
    <property type="component" value="Unassembled WGS sequence"/>
</dbReference>
<organism evidence="9 10">
    <name type="scientific">Flavobacterium aquaticum</name>
    <dbReference type="NCBI Taxonomy" id="1236486"/>
    <lineage>
        <taxon>Bacteria</taxon>
        <taxon>Pseudomonadati</taxon>
        <taxon>Bacteroidota</taxon>
        <taxon>Flavobacteriia</taxon>
        <taxon>Flavobacteriales</taxon>
        <taxon>Flavobacteriaceae</taxon>
        <taxon>Flavobacterium</taxon>
    </lineage>
</organism>
<keyword evidence="3" id="KW-1134">Transmembrane beta strand</keyword>